<dbReference type="PANTHER" id="PTHR43403">
    <property type="entry name" value="NAD-SPECIFIC GLUTAMATE DEHYDROGENASE"/>
    <property type="match status" value="1"/>
</dbReference>
<comment type="caution">
    <text evidence="6">The sequence shown here is derived from an EMBL/GenBank/DDBJ whole genome shotgun (WGS) entry which is preliminary data.</text>
</comment>
<evidence type="ECO:0000313" key="7">
    <source>
        <dbReference type="Proteomes" id="UP001320768"/>
    </source>
</evidence>
<gene>
    <name evidence="6" type="ORF">MKS91_05115</name>
</gene>
<dbReference type="PANTHER" id="PTHR43403:SF1">
    <property type="entry name" value="NAD-SPECIFIC GLUTAMATE DEHYDROGENASE"/>
    <property type="match status" value="1"/>
</dbReference>
<accession>A0ABT1L677</accession>
<dbReference type="Pfam" id="PF21073">
    <property type="entry name" value="GDH_HM1"/>
    <property type="match status" value="1"/>
</dbReference>
<proteinExistence type="predicted"/>
<dbReference type="RefSeq" id="WP_258569764.1">
    <property type="nucleotide sequence ID" value="NZ_JAKUDN010000002.1"/>
</dbReference>
<reference evidence="6 7" key="1">
    <citation type="journal article" date="2022" name="Nat. Microbiol.">
        <title>The microbiome of a bacterivorous marine choanoflagellate contains a resource-demanding obligate bacterial associate.</title>
        <authorList>
            <person name="Needham D.M."/>
            <person name="Poirier C."/>
            <person name="Bachy C."/>
            <person name="George E.E."/>
            <person name="Wilken S."/>
            <person name="Yung C.C.M."/>
            <person name="Limardo A.J."/>
            <person name="Morando M."/>
            <person name="Sudek L."/>
            <person name="Malmstrom R.R."/>
            <person name="Keeling P.J."/>
            <person name="Santoro A.E."/>
            <person name="Worden A.Z."/>
        </authorList>
    </citation>
    <scope>NUCLEOTIDE SEQUENCE [LARGE SCALE GENOMIC DNA]</scope>
    <source>
        <strain evidence="6 7">Comchoano-2</strain>
    </source>
</reference>
<evidence type="ECO:0000313" key="6">
    <source>
        <dbReference type="EMBL" id="MCP8352660.1"/>
    </source>
</evidence>
<feature type="domain" description="NAD-glutamate dehydrogenase ACT2" evidence="5">
    <location>
        <begin position="388"/>
        <end position="473"/>
    </location>
</feature>
<organism evidence="6 7">
    <name type="scientific">Candidatus Synchoanobacter obligatus</name>
    <dbReference type="NCBI Taxonomy" id="2919597"/>
    <lineage>
        <taxon>Bacteria</taxon>
        <taxon>Pseudomonadati</taxon>
        <taxon>Pseudomonadota</taxon>
        <taxon>Gammaproteobacteria</taxon>
        <taxon>Candidatus Comchoanobacterales</taxon>
        <taxon>Candidatus Comchoanobacteraceae</taxon>
        <taxon>Candidatus Synchoanobacter</taxon>
    </lineage>
</organism>
<dbReference type="InterPro" id="IPR049056">
    <property type="entry name" value="NAD_Glu_DH_HM3"/>
</dbReference>
<evidence type="ECO:0000259" key="2">
    <source>
        <dbReference type="Pfam" id="PF05088"/>
    </source>
</evidence>
<dbReference type="PIRSF" id="PIRSF036761">
    <property type="entry name" value="GDH_Mll4104"/>
    <property type="match status" value="1"/>
</dbReference>
<dbReference type="Pfam" id="PF21075">
    <property type="entry name" value="GDH_ACT1"/>
    <property type="match status" value="1"/>
</dbReference>
<evidence type="ECO:0000259" key="4">
    <source>
        <dbReference type="Pfam" id="PF21075"/>
    </source>
</evidence>
<name>A0ABT1L677_9GAMM</name>
<feature type="domain" description="NAD-glutamate dehydrogenase N-terminal ACT1" evidence="4">
    <location>
        <begin position="29"/>
        <end position="161"/>
    </location>
</feature>
<dbReference type="Pfam" id="PF21076">
    <property type="entry name" value="GDH_ACT2"/>
    <property type="match status" value="1"/>
</dbReference>
<dbReference type="InterPro" id="IPR024727">
    <property type="entry name" value="NAD_Glu_DH_N_ACT1"/>
</dbReference>
<feature type="domain" description="NAD-specific glutamate dehydrogenase C-terminal" evidence="3">
    <location>
        <begin position="1243"/>
        <end position="1575"/>
    </location>
</feature>
<dbReference type="Proteomes" id="UP001320768">
    <property type="component" value="Unassembled WGS sequence"/>
</dbReference>
<dbReference type="InterPro" id="IPR048381">
    <property type="entry name" value="GDH_C"/>
</dbReference>
<dbReference type="SUPFAM" id="SSF53223">
    <property type="entry name" value="Aminoacid dehydrogenase-like, N-terminal domain"/>
    <property type="match status" value="1"/>
</dbReference>
<dbReference type="SUPFAM" id="SSF51735">
    <property type="entry name" value="NAD(P)-binding Rossmann-fold domains"/>
    <property type="match status" value="1"/>
</dbReference>
<feature type="domain" description="NAD-glutamate dehydrogenase catalytic" evidence="2">
    <location>
        <begin position="709"/>
        <end position="1195"/>
    </location>
</feature>
<keyword evidence="7" id="KW-1185">Reference proteome</keyword>
<protein>
    <submittedName>
        <fullName evidence="6">NAD-glutamate dehydrogenase</fullName>
    </submittedName>
</protein>
<dbReference type="Pfam" id="PF21078">
    <property type="entry name" value="GDH_HM3"/>
    <property type="match status" value="1"/>
</dbReference>
<keyword evidence="1" id="KW-0560">Oxidoreductase</keyword>
<dbReference type="EMBL" id="JAKUDN010000002">
    <property type="protein sequence ID" value="MCP8352660.1"/>
    <property type="molecule type" value="Genomic_DNA"/>
</dbReference>
<dbReference type="InterPro" id="IPR036291">
    <property type="entry name" value="NAD(P)-bd_dom_sf"/>
</dbReference>
<dbReference type="InterPro" id="IPR049059">
    <property type="entry name" value="NAD_Glu_DH_HM1"/>
</dbReference>
<dbReference type="InterPro" id="IPR046346">
    <property type="entry name" value="Aminoacid_DH-like_N_sf"/>
</dbReference>
<dbReference type="Gene3D" id="3.40.50.720">
    <property type="entry name" value="NAD(P)-binding Rossmann-like Domain"/>
    <property type="match status" value="1"/>
</dbReference>
<dbReference type="InterPro" id="IPR028971">
    <property type="entry name" value="NAD-GDH_cat"/>
</dbReference>
<dbReference type="InterPro" id="IPR049062">
    <property type="entry name" value="NAD_Glu_DH_ACT2"/>
</dbReference>
<sequence length="1581" mass="181589">MLFRKQLMAYCVKDYKSAKLPYLAGYKQFLEYYFQHFAEKEHKVDSLDYFSAVAKSHFQELVKHKEGKVSLNISNVTVQKSYLHHLTRIYLTCPDAPFVVESLRSLMSRLGCHIIYSNLMANYHIVKGKNTLSIEPTDTGGETYIWVDIEMHDELSLKTLESAVRDTISDVQCVVRDWRRMQDTLRNILYAWRDTPEDLVPGERVQSYIAFMEWVLKSFTFMSYHGYRYQKDKQVLLGEKWGLATQKGAIRYKICQEKFPEQVSGESHPLVLVTQTEDTSTVHRDTYKDMIVLRVYSAASKNDLVEEHYFTGLLTADAYVSDPSKIPLISQKFEEVIAYSALRSRYSLRRMRYILKSLPRAEILQSDVHELSATVYDILMIQERRVVRTYIRRDPCQRFYSVMVFMPRDMLTTRLRQRIDDYLARVLQGHDVQYVPFFAESVLARLHFMYRCDPSSSPLVPIEDIQEYLVALCASKSDDIYSHLSAQMGQKSGYMLGLRYYQELSEQYSNTYSAKKIAEDILVLNELSEQSSIDVRFSGVEKDGTVSCRLFQRVDGSSISLTTVFPLLTNFGFDVLSERHFEESVCEQALYISEYRCQIVQPIDHISEDVKEELVHCMLAVLQGQQTNDGFNALLLCAGIRIREVEVIRAMCAYLHQIKFALSTQRLMKFFVEYPKFVVSVIKLFNMKFQPKVLKRDSLLKRYHKEVTKFADLVKTSDDERIVLTVANLLMAIVRTNYALPSQESLALKIQSNMVMGIPQPAPLFEFFVYSSRFMGVHLRFSKVARGGLRNSDRPDDVRHEVFELAKTQRLKNTLIVPDGAKGGFVCKRLDTISQEDQQDEVLACYKIFIRSMLSLTDNYLNGRVCRHKNMVIHDEADPYFVVAADKGTATFSPYANAISIEHGYWLGDAFASGGQYGYDHKKMGITAKGAWESVKWHFMTMKRSVYTDPFTVVGIGDMSGDVFGNGMLLSDKICLVAAFGYARIFIDPNPDPKMSYQERLRLFQLPRSHWGDYNPALISPGGGVFLRSDKYITLTPQIKKLLGTGKSKMEPNELIREILKLQVDLLWNGGIGVYAKASTETNFDVMDFHNDACRVNANELNAKVIGEGGNNGFTQLARVEFAQKGGLINTDFIDNSAGVNTSDVEVNYKILFQALIAGQQLTLPRRNAMLTRMTHYVSQVVLRNNFLQNLQINLALLESVQKPDHYIRLVDALENTKLLNRDIEKIPSKRELQGRKKQHAILTRPEMAVLLSYCKIDLYNGIRSIELSKTGLQKQFIDGYFPDALTKKYPDAIKGHLLYDELVATELTNTMLGETGMLFLSQLIDECNTSLESVVKSYLIVRDVLNLADVFEALYVNAQKISQEDLLFLLGSVQRCVYKSCRWLIRYRQLESFTVVLDEFKNIGKTQGIIAYLPKKYIHRMAKVEQHLVSAGLKPDMASRICESRYDYQVFSLHSVVNETNYSGATVKQVYYQIAHLMKFHKIKERLHGLAVNSRWEAIQQAAIDDDLGKVLEQLTKIVLCYAKKRRCNTEQALEVWSKHHQDVYIEIRRSLHEIIELRRIDISLFVVILSRIKATLDGF</sequence>
<dbReference type="Pfam" id="PF05088">
    <property type="entry name" value="Bac_GDH_CD"/>
    <property type="match status" value="1"/>
</dbReference>
<evidence type="ECO:0000256" key="1">
    <source>
        <dbReference type="ARBA" id="ARBA00023002"/>
    </source>
</evidence>
<evidence type="ECO:0000259" key="5">
    <source>
        <dbReference type="Pfam" id="PF21076"/>
    </source>
</evidence>
<dbReference type="Pfam" id="PF21074">
    <property type="entry name" value="GDH_C"/>
    <property type="match status" value="1"/>
</dbReference>
<evidence type="ECO:0000259" key="3">
    <source>
        <dbReference type="Pfam" id="PF21074"/>
    </source>
</evidence>
<dbReference type="InterPro" id="IPR007780">
    <property type="entry name" value="NAD_Glu_DH_bac"/>
</dbReference>